<accession>A0AAV0FH66</accession>
<gene>
    <name evidence="1" type="ORF">CEPIT_LOCUS34109</name>
</gene>
<evidence type="ECO:0000313" key="1">
    <source>
        <dbReference type="EMBL" id="CAH9134911.1"/>
    </source>
</evidence>
<dbReference type="Proteomes" id="UP001152523">
    <property type="component" value="Unassembled WGS sequence"/>
</dbReference>
<name>A0AAV0FH66_9ASTE</name>
<organism evidence="1 2">
    <name type="scientific">Cuscuta epithymum</name>
    <dbReference type="NCBI Taxonomy" id="186058"/>
    <lineage>
        <taxon>Eukaryota</taxon>
        <taxon>Viridiplantae</taxon>
        <taxon>Streptophyta</taxon>
        <taxon>Embryophyta</taxon>
        <taxon>Tracheophyta</taxon>
        <taxon>Spermatophyta</taxon>
        <taxon>Magnoliopsida</taxon>
        <taxon>eudicotyledons</taxon>
        <taxon>Gunneridae</taxon>
        <taxon>Pentapetalae</taxon>
        <taxon>asterids</taxon>
        <taxon>lamiids</taxon>
        <taxon>Solanales</taxon>
        <taxon>Convolvulaceae</taxon>
        <taxon>Cuscuteae</taxon>
        <taxon>Cuscuta</taxon>
        <taxon>Cuscuta subgen. Cuscuta</taxon>
    </lineage>
</organism>
<reference evidence="1" key="1">
    <citation type="submission" date="2022-07" db="EMBL/GenBank/DDBJ databases">
        <authorList>
            <person name="Macas J."/>
            <person name="Novak P."/>
            <person name="Neumann P."/>
        </authorList>
    </citation>
    <scope>NUCLEOTIDE SEQUENCE</scope>
</reference>
<keyword evidence="2" id="KW-1185">Reference proteome</keyword>
<comment type="caution">
    <text evidence="1">The sequence shown here is derived from an EMBL/GenBank/DDBJ whole genome shotgun (WGS) entry which is preliminary data.</text>
</comment>
<dbReference type="AlphaFoldDB" id="A0AAV0FH66"/>
<sequence length="27" mass="3330">MDIYSTINYFWGLHAHVVGRVWLMTYR</sequence>
<proteinExistence type="predicted"/>
<evidence type="ECO:0000313" key="2">
    <source>
        <dbReference type="Proteomes" id="UP001152523"/>
    </source>
</evidence>
<protein>
    <submittedName>
        <fullName evidence="1">Uncharacterized protein</fullName>
    </submittedName>
</protein>
<dbReference type="EMBL" id="CAMAPF010000984">
    <property type="protein sequence ID" value="CAH9134911.1"/>
    <property type="molecule type" value="Genomic_DNA"/>
</dbReference>